<dbReference type="GeneID" id="25029505"/>
<comment type="pathway">
    <text evidence="2 11">Porphyrin-containing compound metabolism; protoporphyrin-IX biosynthesis; protoporphyrin-IX from protoporphyrinogen-IX: step 1/1.</text>
</comment>
<dbReference type="UniPathway" id="UPA00251">
    <property type="reaction ID" value="UER00324"/>
</dbReference>
<dbReference type="RefSeq" id="XP_013018395.1">
    <property type="nucleotide sequence ID" value="XM_013162941.1"/>
</dbReference>
<dbReference type="PANTHER" id="PTHR42923">
    <property type="entry name" value="PROTOPORPHYRINOGEN OXIDASE"/>
    <property type="match status" value="1"/>
</dbReference>
<dbReference type="InterPro" id="IPR050464">
    <property type="entry name" value="Zeta_carotene_desat/Oxidored"/>
</dbReference>
<organism evidence="13 14">
    <name type="scientific">Schizosaccharomyces octosporus (strain yFS286)</name>
    <name type="common">Fission yeast</name>
    <name type="synonym">Octosporomyces octosporus</name>
    <dbReference type="NCBI Taxonomy" id="483514"/>
    <lineage>
        <taxon>Eukaryota</taxon>
        <taxon>Fungi</taxon>
        <taxon>Dikarya</taxon>
        <taxon>Ascomycota</taxon>
        <taxon>Taphrinomycotina</taxon>
        <taxon>Schizosaccharomycetes</taxon>
        <taxon>Schizosaccharomycetales</taxon>
        <taxon>Schizosaccharomycetaceae</taxon>
        <taxon>Schizosaccharomyces</taxon>
    </lineage>
</organism>
<dbReference type="EMBL" id="KE503207">
    <property type="protein sequence ID" value="EPX72759.1"/>
    <property type="molecule type" value="Genomic_DNA"/>
</dbReference>
<comment type="catalytic activity">
    <reaction evidence="10 11">
        <text>protoporphyrinogen IX + 3 O2 = protoporphyrin IX + 3 H2O2</text>
        <dbReference type="Rhea" id="RHEA:25576"/>
        <dbReference type="ChEBI" id="CHEBI:15379"/>
        <dbReference type="ChEBI" id="CHEBI:16240"/>
        <dbReference type="ChEBI" id="CHEBI:57306"/>
        <dbReference type="ChEBI" id="CHEBI:57307"/>
        <dbReference type="EC" id="1.3.3.4"/>
    </reaction>
</comment>
<dbReference type="NCBIfam" id="TIGR00562">
    <property type="entry name" value="proto_IX_ox"/>
    <property type="match status" value="1"/>
</dbReference>
<protein>
    <recommendedName>
        <fullName evidence="4 11">Protoporphyrinogen oxidase</fullName>
        <ecNumber evidence="4 11">1.3.3.4</ecNumber>
    </recommendedName>
</protein>
<dbReference type="SUPFAM" id="SSF51905">
    <property type="entry name" value="FAD/NAD(P)-binding domain"/>
    <property type="match status" value="1"/>
</dbReference>
<keyword evidence="8 11" id="KW-0350">Heme biosynthesis</keyword>
<sequence>MKVAICGGGIAGLSTAFYLSRLIPTCQIDLYERDSRLGGWLQSVNIPTATSPTGNVLFEQGPRTLRPSGLAGLATVDLLKQLKMEKSIKPILKDSSSAKNKYIYYPDRLNVVPSSGFQALKSVVQPAFRAVPYALLRDLFQKKKVGNEDESIGSFMERRFGKMFTHRLISSLINGIYAGNLYSLSMQSTMFGFLADIERKYRSVILGIVLASIRGEMLNEKQKLLKTSLLKNEHTNELFKSLRSSPMVSLEGGIESIISHLNADFSASSNVKVRFNQPVTRLALSASKDKIEVNNCQYDYSVFAMSSDSLSELLPCPAMNTPTTSVYVVNLFYQDASVLSYKGFGYLTPLHLPNNPNHILGVVFDSEQSNPEQGAKLTVMMGGHNYAKDPKSIPTTPEKAVSYATEAIKQSLGIYTSPDVANATLQRNCIPQYKVGHQHQLDNLQSWVDDNLRGRLHLTGSWYNGVSIGDCILNGYKTAQDIALKAQ</sequence>
<comment type="cofactor">
    <cofactor evidence="11">
        <name>FAD</name>
        <dbReference type="ChEBI" id="CHEBI:57692"/>
    </cofactor>
    <text evidence="11">Binds 1 FAD per subunit.</text>
</comment>
<keyword evidence="6 11" id="KW-0274">FAD</keyword>
<evidence type="ECO:0000256" key="9">
    <source>
        <dbReference type="ARBA" id="ARBA00023244"/>
    </source>
</evidence>
<keyword evidence="9 11" id="KW-0627">Porphyrin biosynthesis</keyword>
<dbReference type="Pfam" id="PF01593">
    <property type="entry name" value="Amino_oxidase"/>
    <property type="match status" value="1"/>
</dbReference>
<dbReference type="VEuPathDB" id="FungiDB:SOCG_00521"/>
<dbReference type="GO" id="GO:0006782">
    <property type="term" value="P:protoporphyrinogen IX biosynthetic process"/>
    <property type="evidence" value="ECO:0007669"/>
    <property type="project" value="UniProtKB-UniRule"/>
</dbReference>
<dbReference type="OMA" id="EHNQAVQ"/>
<dbReference type="HOGENOM" id="CLU_009629_1_0_1"/>
<dbReference type="InterPro" id="IPR036188">
    <property type="entry name" value="FAD/NAD-bd_sf"/>
</dbReference>
<comment type="subcellular location">
    <subcellularLocation>
        <location evidence="11">Mitochondrion inner membrane</location>
    </subcellularLocation>
</comment>
<keyword evidence="14" id="KW-1185">Reference proteome</keyword>
<evidence type="ECO:0000256" key="11">
    <source>
        <dbReference type="RuleBase" id="RU367069"/>
    </source>
</evidence>
<evidence type="ECO:0000259" key="12">
    <source>
        <dbReference type="Pfam" id="PF01593"/>
    </source>
</evidence>
<dbReference type="InterPro" id="IPR002937">
    <property type="entry name" value="Amino_oxidase"/>
</dbReference>
<dbReference type="PANTHER" id="PTHR42923:SF3">
    <property type="entry name" value="PROTOPORPHYRINOGEN OXIDASE"/>
    <property type="match status" value="1"/>
</dbReference>
<keyword evidence="5 11" id="KW-0285">Flavoprotein</keyword>
<evidence type="ECO:0000256" key="1">
    <source>
        <dbReference type="ARBA" id="ARBA00002600"/>
    </source>
</evidence>
<evidence type="ECO:0000256" key="3">
    <source>
        <dbReference type="ARBA" id="ARBA00010551"/>
    </source>
</evidence>
<dbReference type="SUPFAM" id="SSF54373">
    <property type="entry name" value="FAD-linked reductases, C-terminal domain"/>
    <property type="match status" value="1"/>
</dbReference>
<dbReference type="eggNOG" id="KOG1276">
    <property type="taxonomic scope" value="Eukaryota"/>
</dbReference>
<evidence type="ECO:0000313" key="13">
    <source>
        <dbReference type="EMBL" id="EPX72759.1"/>
    </source>
</evidence>
<accession>S9RFA2</accession>
<dbReference type="InterPro" id="IPR004572">
    <property type="entry name" value="Protoporphyrinogen_oxidase"/>
</dbReference>
<dbReference type="Proteomes" id="UP000016088">
    <property type="component" value="Unassembled WGS sequence"/>
</dbReference>
<evidence type="ECO:0000256" key="6">
    <source>
        <dbReference type="ARBA" id="ARBA00022827"/>
    </source>
</evidence>
<evidence type="ECO:0000256" key="2">
    <source>
        <dbReference type="ARBA" id="ARBA00005073"/>
    </source>
</evidence>
<dbReference type="EC" id="1.3.3.4" evidence="4 11"/>
<feature type="domain" description="Amine oxidase" evidence="12">
    <location>
        <begin position="10"/>
        <end position="482"/>
    </location>
</feature>
<evidence type="ECO:0000313" key="14">
    <source>
        <dbReference type="Proteomes" id="UP000016088"/>
    </source>
</evidence>
<comment type="similarity">
    <text evidence="3 11">Belongs to the protoporphyrinogen/coproporphyrinogen oxidase family. Protoporphyrinogen oxidase subfamily.</text>
</comment>
<dbReference type="OrthoDB" id="438553at2759"/>
<comment type="function">
    <text evidence="1 11">Catalyzes the 6-electron oxidation of protoporphyrinogen-IX to form protoporphyrin-IX.</text>
</comment>
<evidence type="ECO:0000256" key="10">
    <source>
        <dbReference type="ARBA" id="ARBA00047554"/>
    </source>
</evidence>
<evidence type="ECO:0000256" key="4">
    <source>
        <dbReference type="ARBA" id="ARBA00012867"/>
    </source>
</evidence>
<evidence type="ECO:0000256" key="7">
    <source>
        <dbReference type="ARBA" id="ARBA00023002"/>
    </source>
</evidence>
<evidence type="ECO:0000256" key="5">
    <source>
        <dbReference type="ARBA" id="ARBA00022630"/>
    </source>
</evidence>
<dbReference type="GO" id="GO:0005743">
    <property type="term" value="C:mitochondrial inner membrane"/>
    <property type="evidence" value="ECO:0007669"/>
    <property type="project" value="UniProtKB-SubCell"/>
</dbReference>
<evidence type="ECO:0000256" key="8">
    <source>
        <dbReference type="ARBA" id="ARBA00023133"/>
    </source>
</evidence>
<proteinExistence type="inferred from homology"/>
<gene>
    <name evidence="13" type="ORF">SOCG_00521</name>
</gene>
<dbReference type="Gene3D" id="3.50.50.60">
    <property type="entry name" value="FAD/NAD(P)-binding domain"/>
    <property type="match status" value="1"/>
</dbReference>
<dbReference type="AlphaFoldDB" id="S9RFA2"/>
<dbReference type="GO" id="GO:0004729">
    <property type="term" value="F:oxygen-dependent protoporphyrinogen oxidase activity"/>
    <property type="evidence" value="ECO:0007669"/>
    <property type="project" value="UniProtKB-UniRule"/>
</dbReference>
<keyword evidence="7 11" id="KW-0560">Oxidoreductase</keyword>
<reference evidence="13 14" key="1">
    <citation type="journal article" date="2011" name="Science">
        <title>Comparative functional genomics of the fission yeasts.</title>
        <authorList>
            <person name="Rhind N."/>
            <person name="Chen Z."/>
            <person name="Yassour M."/>
            <person name="Thompson D.A."/>
            <person name="Haas B.J."/>
            <person name="Habib N."/>
            <person name="Wapinski I."/>
            <person name="Roy S."/>
            <person name="Lin M.F."/>
            <person name="Heiman D.I."/>
            <person name="Young S.K."/>
            <person name="Furuya K."/>
            <person name="Guo Y."/>
            <person name="Pidoux A."/>
            <person name="Chen H.M."/>
            <person name="Robbertse B."/>
            <person name="Goldberg J.M."/>
            <person name="Aoki K."/>
            <person name="Bayne E.H."/>
            <person name="Berlin A.M."/>
            <person name="Desjardins C.A."/>
            <person name="Dobbs E."/>
            <person name="Dukaj L."/>
            <person name="Fan L."/>
            <person name="FitzGerald M.G."/>
            <person name="French C."/>
            <person name="Gujja S."/>
            <person name="Hansen K."/>
            <person name="Keifenheim D."/>
            <person name="Levin J.Z."/>
            <person name="Mosher R.A."/>
            <person name="Mueller C.A."/>
            <person name="Pfiffner J."/>
            <person name="Priest M."/>
            <person name="Russ C."/>
            <person name="Smialowska A."/>
            <person name="Swoboda P."/>
            <person name="Sykes S.M."/>
            <person name="Vaughn M."/>
            <person name="Vengrova S."/>
            <person name="Yoder R."/>
            <person name="Zeng Q."/>
            <person name="Allshire R."/>
            <person name="Baulcombe D."/>
            <person name="Birren B.W."/>
            <person name="Brown W."/>
            <person name="Ekwall K."/>
            <person name="Kellis M."/>
            <person name="Leatherwood J."/>
            <person name="Levin H."/>
            <person name="Margalit H."/>
            <person name="Martienssen R."/>
            <person name="Nieduszynski C.A."/>
            <person name="Spatafora J.W."/>
            <person name="Friedman N."/>
            <person name="Dalgaard J.Z."/>
            <person name="Baumann P."/>
            <person name="Niki H."/>
            <person name="Regev A."/>
            <person name="Nusbaum C."/>
        </authorList>
    </citation>
    <scope>NUCLEOTIDE SEQUENCE [LARGE SCALE GENOMIC DNA]</scope>
    <source>
        <strain evidence="14">yFS286</strain>
    </source>
</reference>
<name>S9RFA2_SCHOY</name>